<dbReference type="Gene3D" id="3.30.497.10">
    <property type="entry name" value="Antithrombin, subunit I, domain 2"/>
    <property type="match status" value="1"/>
</dbReference>
<evidence type="ECO:0000256" key="1">
    <source>
        <dbReference type="ARBA" id="ARBA00009500"/>
    </source>
</evidence>
<comment type="caution">
    <text evidence="3">The sequence shown here is derived from an EMBL/GenBank/DDBJ whole genome shotgun (WGS) entry which is preliminary data.</text>
</comment>
<dbReference type="FunFam" id="3.30.497.10:FF:000001">
    <property type="entry name" value="Serine protease inhibitor"/>
    <property type="match status" value="1"/>
</dbReference>
<evidence type="ECO:0000313" key="4">
    <source>
        <dbReference type="Proteomes" id="UP000749559"/>
    </source>
</evidence>
<evidence type="ECO:0000256" key="2">
    <source>
        <dbReference type="RuleBase" id="RU000411"/>
    </source>
</evidence>
<dbReference type="PROSITE" id="PS00284">
    <property type="entry name" value="SERPIN"/>
    <property type="match status" value="1"/>
</dbReference>
<dbReference type="Proteomes" id="UP000749559">
    <property type="component" value="Unassembled WGS sequence"/>
</dbReference>
<gene>
    <name evidence="3" type="ORF">OFUS_LOCUS4002</name>
</gene>
<dbReference type="AlphaFoldDB" id="A0A8J1TH51"/>
<dbReference type="InterPro" id="IPR000215">
    <property type="entry name" value="Serpin_fam"/>
</dbReference>
<dbReference type="InterPro" id="IPR036186">
    <property type="entry name" value="Serpin_sf"/>
</dbReference>
<evidence type="ECO:0000313" key="3">
    <source>
        <dbReference type="EMBL" id="CAH1776872.1"/>
    </source>
</evidence>
<keyword evidence="4" id="KW-1185">Reference proteome</keyword>
<dbReference type="GO" id="GO:0005615">
    <property type="term" value="C:extracellular space"/>
    <property type="evidence" value="ECO:0007669"/>
    <property type="project" value="InterPro"/>
</dbReference>
<dbReference type="SMART" id="SM00093">
    <property type="entry name" value="SERPIN"/>
    <property type="match status" value="1"/>
</dbReference>
<dbReference type="PANTHER" id="PTHR11461">
    <property type="entry name" value="SERINE PROTEASE INHIBITOR, SERPIN"/>
    <property type="match status" value="1"/>
</dbReference>
<dbReference type="InterPro" id="IPR042185">
    <property type="entry name" value="Serpin_sf_2"/>
</dbReference>
<accession>A0A8J1TH51</accession>
<dbReference type="InterPro" id="IPR023795">
    <property type="entry name" value="Serpin_CS"/>
</dbReference>
<dbReference type="GO" id="GO:0004867">
    <property type="term" value="F:serine-type endopeptidase inhibitor activity"/>
    <property type="evidence" value="ECO:0007669"/>
    <property type="project" value="InterPro"/>
</dbReference>
<reference evidence="3" key="1">
    <citation type="submission" date="2022-03" db="EMBL/GenBank/DDBJ databases">
        <authorList>
            <person name="Martin C."/>
        </authorList>
    </citation>
    <scope>NUCLEOTIDE SEQUENCE</scope>
</reference>
<dbReference type="OrthoDB" id="671595at2759"/>
<dbReference type="Gene3D" id="2.30.39.10">
    <property type="entry name" value="Alpha-1-antitrypsin, domain 1"/>
    <property type="match status" value="1"/>
</dbReference>
<dbReference type="PANTHER" id="PTHR11461:SF211">
    <property type="entry name" value="GH10112P-RELATED"/>
    <property type="match status" value="1"/>
</dbReference>
<dbReference type="SUPFAM" id="SSF56574">
    <property type="entry name" value="Serpins"/>
    <property type="match status" value="1"/>
</dbReference>
<organism evidence="3 4">
    <name type="scientific">Owenia fusiformis</name>
    <name type="common">Polychaete worm</name>
    <dbReference type="NCBI Taxonomy" id="6347"/>
    <lineage>
        <taxon>Eukaryota</taxon>
        <taxon>Metazoa</taxon>
        <taxon>Spiralia</taxon>
        <taxon>Lophotrochozoa</taxon>
        <taxon>Annelida</taxon>
        <taxon>Polychaeta</taxon>
        <taxon>Sedentaria</taxon>
        <taxon>Canalipalpata</taxon>
        <taxon>Sabellida</taxon>
        <taxon>Oweniida</taxon>
        <taxon>Oweniidae</taxon>
        <taxon>Owenia</taxon>
    </lineage>
</organism>
<dbReference type="InterPro" id="IPR042178">
    <property type="entry name" value="Serpin_sf_1"/>
</dbReference>
<dbReference type="EMBL" id="CAIIXF020000002">
    <property type="protein sequence ID" value="CAH1776872.1"/>
    <property type="molecule type" value="Genomic_DNA"/>
</dbReference>
<dbReference type="Pfam" id="PF00079">
    <property type="entry name" value="Serpin"/>
    <property type="match status" value="1"/>
</dbReference>
<proteinExistence type="inferred from homology"/>
<comment type="similarity">
    <text evidence="1 2">Belongs to the serpin family.</text>
</comment>
<sequence length="493" mass="55214">MSIFLFFVLCLSFHEWDKGNTVVGARVSCPGDCGKQNDLVEGINAFAVDMYKHIEKQNKTKNVFFSPVSISTALSILLMGARGETKSQMEDVLGVSSITGNVDSMYTCLNRNLYGRTKGTELRSANKLYHDKTLKVKTEFINAITKYYEGSIEELDFKKSTWATAKINSWVAKQTNQLIKEVLQPGDIDANTVFALVNAIYFKGDWLAQFEKSDTTTQPFLSCADCSTFDVAMMYQEAPFKHYHDNVLEAQFLELPFVGEKYCMVLIVPDDRCGIDMLTNDLTAENLKQSLDTLLQDYSGRDVYLSLPKLKFKWKDELSKILEDMGMEDLFSSKVNLGGFSNDSRLDVSKVIHEAFVDVDEKGTEAAAVTVIAGGRSGYTPPPVKVNCNHPFMFLIYDKTCGVIVFLGKVMEPGKVEKINQLSADAIVECRENCRQLCFDKLVKSGRTIKSSKQKLGAKKKFKAEFKGMRKCKRESEECKCKPSGGRSGLNVC</sequence>
<dbReference type="InterPro" id="IPR023796">
    <property type="entry name" value="Serpin_dom"/>
</dbReference>
<name>A0A8J1TH51_OWEFU</name>
<protein>
    <submittedName>
        <fullName evidence="3">Uncharacterized protein</fullName>
    </submittedName>
</protein>
<dbReference type="CDD" id="cd00172">
    <property type="entry name" value="serpin"/>
    <property type="match status" value="1"/>
</dbReference>